<dbReference type="GO" id="GO:0043139">
    <property type="term" value="F:5'-3' DNA helicase activity"/>
    <property type="evidence" value="ECO:0007669"/>
    <property type="project" value="TreeGrafter"/>
</dbReference>
<proteinExistence type="predicted"/>
<dbReference type="EMBL" id="CP076365">
    <property type="protein sequence ID" value="QWK93023.1"/>
    <property type="molecule type" value="Genomic_DNA"/>
</dbReference>
<dbReference type="PANTHER" id="PTHR43788">
    <property type="entry name" value="DNA2/NAM7 HELICASE FAMILY MEMBER"/>
    <property type="match status" value="1"/>
</dbReference>
<dbReference type="InterPro" id="IPR027417">
    <property type="entry name" value="P-loop_NTPase"/>
</dbReference>
<evidence type="ECO:0000313" key="3">
    <source>
        <dbReference type="EMBL" id="QWK93023.1"/>
    </source>
</evidence>
<dbReference type="SUPFAM" id="SSF52540">
    <property type="entry name" value="P-loop containing nucleoside triphosphate hydrolases"/>
    <property type="match status" value="2"/>
</dbReference>
<feature type="domain" description="TrwC relaxase" evidence="2">
    <location>
        <begin position="13"/>
        <end position="304"/>
    </location>
</feature>
<geneLocation type="plasmid" evidence="3 4">
    <name>p4</name>
</geneLocation>
<dbReference type="AlphaFoldDB" id="A0A975S4F6"/>
<feature type="compositionally biased region" description="Basic and acidic residues" evidence="1">
    <location>
        <begin position="985"/>
        <end position="1004"/>
    </location>
</feature>
<dbReference type="KEGG" id="gfu:KM031_21615"/>
<organism evidence="3 4">
    <name type="scientific">Gemmobacter fulvus</name>
    <dbReference type="NCBI Taxonomy" id="2840474"/>
    <lineage>
        <taxon>Bacteria</taxon>
        <taxon>Pseudomonadati</taxon>
        <taxon>Pseudomonadota</taxon>
        <taxon>Alphaproteobacteria</taxon>
        <taxon>Rhodobacterales</taxon>
        <taxon>Paracoccaceae</taxon>
        <taxon>Gemmobacter</taxon>
    </lineage>
</organism>
<dbReference type="PANTHER" id="PTHR43788:SF8">
    <property type="entry name" value="DNA-BINDING PROTEIN SMUBP-2"/>
    <property type="match status" value="1"/>
</dbReference>
<evidence type="ECO:0000256" key="1">
    <source>
        <dbReference type="SAM" id="MobiDB-lite"/>
    </source>
</evidence>
<evidence type="ECO:0000313" key="4">
    <source>
        <dbReference type="Proteomes" id="UP000679352"/>
    </source>
</evidence>
<feature type="region of interest" description="Disordered" evidence="1">
    <location>
        <begin position="975"/>
        <end position="1004"/>
    </location>
</feature>
<dbReference type="InterPro" id="IPR014059">
    <property type="entry name" value="TraI/TrwC_relax"/>
</dbReference>
<dbReference type="SUPFAM" id="SSF55464">
    <property type="entry name" value="Origin of replication-binding domain, RBD-like"/>
    <property type="match status" value="1"/>
</dbReference>
<dbReference type="InterPro" id="IPR050534">
    <property type="entry name" value="Coronavir_polyprotein_1ab"/>
</dbReference>
<feature type="region of interest" description="Disordered" evidence="1">
    <location>
        <begin position="932"/>
        <end position="958"/>
    </location>
</feature>
<reference evidence="3" key="1">
    <citation type="submission" date="2021-06" db="EMBL/GenBank/DDBJ databases">
        <authorList>
            <person name="Lee C.-S."/>
            <person name="Jin L."/>
        </authorList>
    </citation>
    <scope>NUCLEOTIDE SEQUENCE</scope>
    <source>
        <strain evidence="3">Con5</strain>
        <plasmid evidence="3">p4</plasmid>
    </source>
</reference>
<keyword evidence="4" id="KW-1185">Reference proteome</keyword>
<dbReference type="NCBIfam" id="NF041492">
    <property type="entry name" value="MobF"/>
    <property type="match status" value="1"/>
</dbReference>
<protein>
    <submittedName>
        <fullName evidence="3">Relaxase domain-containing protein</fullName>
    </submittedName>
</protein>
<evidence type="ECO:0000259" key="2">
    <source>
        <dbReference type="Pfam" id="PF08751"/>
    </source>
</evidence>
<dbReference type="RefSeq" id="WP_215507671.1">
    <property type="nucleotide sequence ID" value="NZ_CP076365.1"/>
</dbReference>
<dbReference type="Proteomes" id="UP000679352">
    <property type="component" value="Plasmid p4"/>
</dbReference>
<dbReference type="CDD" id="cd17933">
    <property type="entry name" value="DEXSc_RecD-like"/>
    <property type="match status" value="1"/>
</dbReference>
<accession>A0A975S4F6</accession>
<dbReference type="InterPro" id="IPR014862">
    <property type="entry name" value="TrwC"/>
</dbReference>
<dbReference type="Pfam" id="PF08751">
    <property type="entry name" value="TrwC"/>
    <property type="match status" value="1"/>
</dbReference>
<dbReference type="Pfam" id="PF13604">
    <property type="entry name" value="AAA_30"/>
    <property type="match status" value="1"/>
</dbReference>
<dbReference type="Gene3D" id="2.30.30.940">
    <property type="match status" value="1"/>
</dbReference>
<dbReference type="Gene3D" id="3.40.50.300">
    <property type="entry name" value="P-loop containing nucleotide triphosphate hydrolases"/>
    <property type="match status" value="2"/>
</dbReference>
<name>A0A975S4F6_9RHOB</name>
<keyword evidence="3" id="KW-0614">Plasmid</keyword>
<feature type="compositionally biased region" description="Basic and acidic residues" evidence="1">
    <location>
        <begin position="942"/>
        <end position="958"/>
    </location>
</feature>
<sequence>MLSVSNVSGGAAASGYYRTEGYYKQGTPEAEAAAQWHGKATEALAEAGQTQFSGAIDDRVFTELLTGQAPSLEKSADGSFKDGPLMGRWVDGERQHRPGLDLTFSASKSVSIMALVVQDERVIAAHDTAVKAAVTFIEDNLAATRRQGSSGEIEVVQGGKLIAGLFRHDTSRALDPQLHTHAVIANMVMGADGKFTALHNDEIYRGKMVGGEVYRNELARNLQEIGYQIERKGKDRLVEIVGVPEKLIETYSKRSQAIATALEERGIAETAETRALAALATRVKKDGNLDRSALHGEWVREAREAGMPLPLLEAVKQQSEVKARWMLPGVTRDGSVPEHLTKEAKAALTFAISHLSERQSVYAERDILKVALPRLQLASVNDLQREINNHLKEGQLLTAGTSGQQRLYTDRETLTTEREALKEYRSAKNATAIELPKYNDGKRSGEGSLKLLLSTSALTEGQQEAILTSLTGSSRFVGVQGLAGTGKTYMIDTMRRYAERAGYELDGLAPSGRAVEALKEAVPNATTLQSWLVQIRAGSTPGAEDKSKRILVVDEAGMLSAADMRDLMKFANGAGYARVVLVGDTKQLDAVGAGQPFAQLQRAGMPTALMADIQRQRHDEGREAVLHSIRGEIRDAMKKIGPVQELSKDGPMLPSAVASRWLDMPLQQRDQTGIVVLTNAVRTAVNSDIREGLKREHQIGAHDIMLSGLSPLGFTRAEAADARSWKSGDILIPTQTHRKEGLERDQIYTVTGTDLPSNTLTLRHPQSGEEISLRLKQGDRISATLRAYEPNERDFATNERVKFSISDKDAAVINGARGRITQIEDGSISVRMDDGRRLALPRDSLAARGMDHAYAATAHDFQGTTVDRIIIGMSATEQMVSQKAFYVNISRMREEAILITTDVEGLTRRIEQNTGERPTALDSWLKAEQEAKSAATSAQSENRARVLEPAKTEGIAERGHLEKAMEKFFDNATIGPDQTLSDFQRSAEKLQDLQKQKTIEGPIR</sequence>
<dbReference type="NCBIfam" id="TIGR02686">
    <property type="entry name" value="relax_trwC"/>
    <property type="match status" value="1"/>
</dbReference>
<gene>
    <name evidence="3" type="ORF">KM031_21615</name>
</gene>
<dbReference type="CDD" id="cd18809">
    <property type="entry name" value="SF1_C_RecD"/>
    <property type="match status" value="1"/>
</dbReference>